<gene>
    <name evidence="1" type="ORF">Enr10x_28850</name>
</gene>
<dbReference type="EMBL" id="CP037421">
    <property type="protein sequence ID" value="QDT27567.1"/>
    <property type="molecule type" value="Genomic_DNA"/>
</dbReference>
<keyword evidence="2" id="KW-1185">Reference proteome</keyword>
<evidence type="ECO:0008006" key="3">
    <source>
        <dbReference type="Google" id="ProtNLM"/>
    </source>
</evidence>
<dbReference type="AlphaFoldDB" id="A0A517Q7F8"/>
<organism evidence="1 2">
    <name type="scientific">Gimesia panareensis</name>
    <dbReference type="NCBI Taxonomy" id="2527978"/>
    <lineage>
        <taxon>Bacteria</taxon>
        <taxon>Pseudomonadati</taxon>
        <taxon>Planctomycetota</taxon>
        <taxon>Planctomycetia</taxon>
        <taxon>Planctomycetales</taxon>
        <taxon>Planctomycetaceae</taxon>
        <taxon>Gimesia</taxon>
    </lineage>
</organism>
<accession>A0A517Q7F8</accession>
<protein>
    <recommendedName>
        <fullName evidence="3">Transposase</fullName>
    </recommendedName>
</protein>
<evidence type="ECO:0000313" key="1">
    <source>
        <dbReference type="EMBL" id="QDT27567.1"/>
    </source>
</evidence>
<name>A0A517Q7F8_9PLAN</name>
<dbReference type="Proteomes" id="UP000315647">
    <property type="component" value="Chromosome"/>
</dbReference>
<reference evidence="1 2" key="1">
    <citation type="submission" date="2019-03" db="EMBL/GenBank/DDBJ databases">
        <title>Deep-cultivation of Planctomycetes and their phenomic and genomic characterization uncovers novel biology.</title>
        <authorList>
            <person name="Wiegand S."/>
            <person name="Jogler M."/>
            <person name="Boedeker C."/>
            <person name="Pinto D."/>
            <person name="Vollmers J."/>
            <person name="Rivas-Marin E."/>
            <person name="Kohn T."/>
            <person name="Peeters S.H."/>
            <person name="Heuer A."/>
            <person name="Rast P."/>
            <person name="Oberbeckmann S."/>
            <person name="Bunk B."/>
            <person name="Jeske O."/>
            <person name="Meyerdierks A."/>
            <person name="Storesund J.E."/>
            <person name="Kallscheuer N."/>
            <person name="Luecker S."/>
            <person name="Lage O.M."/>
            <person name="Pohl T."/>
            <person name="Merkel B.J."/>
            <person name="Hornburger P."/>
            <person name="Mueller R.-W."/>
            <person name="Bruemmer F."/>
            <person name="Labrenz M."/>
            <person name="Spormann A.M."/>
            <person name="Op den Camp H."/>
            <person name="Overmann J."/>
            <person name="Amann R."/>
            <person name="Jetten M.S.M."/>
            <person name="Mascher T."/>
            <person name="Medema M.H."/>
            <person name="Devos D.P."/>
            <person name="Kaster A.-K."/>
            <person name="Ovreas L."/>
            <person name="Rohde M."/>
            <person name="Galperin M.Y."/>
            <person name="Jogler C."/>
        </authorList>
    </citation>
    <scope>NUCLEOTIDE SEQUENCE [LARGE SCALE GENOMIC DNA]</scope>
    <source>
        <strain evidence="1 2">Enr10</strain>
    </source>
</reference>
<sequence>MPTTRHSSEKMISKLREVAVHLAQGMTISLMCKKLGIIRDRFKWQRLI</sequence>
<evidence type="ECO:0000313" key="2">
    <source>
        <dbReference type="Proteomes" id="UP000315647"/>
    </source>
</evidence>
<proteinExistence type="predicted"/>